<dbReference type="AlphaFoldDB" id="Q0UMW4"/>
<evidence type="ECO:0000256" key="1">
    <source>
        <dbReference type="SAM" id="MobiDB-lite"/>
    </source>
</evidence>
<reference evidence="3" key="1">
    <citation type="journal article" date="2007" name="Plant Cell">
        <title>Dothideomycete-plant interactions illuminated by genome sequencing and EST analysis of the wheat pathogen Stagonospora nodorum.</title>
        <authorList>
            <person name="Hane J.K."/>
            <person name="Lowe R.G."/>
            <person name="Solomon P.S."/>
            <person name="Tan K.C."/>
            <person name="Schoch C.L."/>
            <person name="Spatafora J.W."/>
            <person name="Crous P.W."/>
            <person name="Kodira C."/>
            <person name="Birren B.W."/>
            <person name="Galagan J.E."/>
            <person name="Torriani S.F."/>
            <person name="McDonald B.A."/>
            <person name="Oliver R.P."/>
        </authorList>
    </citation>
    <scope>NUCLEOTIDE SEQUENCE [LARGE SCALE GENOMIC DNA]</scope>
    <source>
        <strain evidence="3">SN15 / ATCC MYA-4574 / FGSC 10173</strain>
    </source>
</reference>
<name>Q0UMW4_PHANO</name>
<sequence length="153" mass="16835">MSSLQTKRAQQGVQVMSFRDHEGDSTMHSSASSDEMFPDEALSNNPATPMNASIQNLTSTSELSPPNSQARDTSTLSGTVNANGKRPLSLAQPAVGTHTDPETGYSWTRQEDQPGWEWRNTRAREDESRALDAIVEQGLQIKCEYLLEHGPDM</sequence>
<proteinExistence type="predicted"/>
<dbReference type="KEGG" id="pno:SNOG_06900"/>
<evidence type="ECO:0000313" key="3">
    <source>
        <dbReference type="Proteomes" id="UP000001055"/>
    </source>
</evidence>
<dbReference type="GeneID" id="5974151"/>
<dbReference type="eggNOG" id="ENOG502SWHW">
    <property type="taxonomic scope" value="Eukaryota"/>
</dbReference>
<dbReference type="VEuPathDB" id="FungiDB:JI435_069000"/>
<dbReference type="HOGENOM" id="CLU_137468_0_0_1"/>
<accession>Q0UMW4</accession>
<evidence type="ECO:0000313" key="2">
    <source>
        <dbReference type="EMBL" id="EAT85551.2"/>
    </source>
</evidence>
<dbReference type="EMBL" id="CH445334">
    <property type="protein sequence ID" value="EAT85551.2"/>
    <property type="molecule type" value="Genomic_DNA"/>
</dbReference>
<organism evidence="2 3">
    <name type="scientific">Phaeosphaeria nodorum (strain SN15 / ATCC MYA-4574 / FGSC 10173)</name>
    <name type="common">Glume blotch fungus</name>
    <name type="synonym">Parastagonospora nodorum</name>
    <dbReference type="NCBI Taxonomy" id="321614"/>
    <lineage>
        <taxon>Eukaryota</taxon>
        <taxon>Fungi</taxon>
        <taxon>Dikarya</taxon>
        <taxon>Ascomycota</taxon>
        <taxon>Pezizomycotina</taxon>
        <taxon>Dothideomycetes</taxon>
        <taxon>Pleosporomycetidae</taxon>
        <taxon>Pleosporales</taxon>
        <taxon>Pleosporineae</taxon>
        <taxon>Phaeosphaeriaceae</taxon>
        <taxon>Parastagonospora</taxon>
    </lineage>
</organism>
<gene>
    <name evidence="2" type="ORF">SNOG_06900</name>
</gene>
<dbReference type="InParanoid" id="Q0UMW4"/>
<feature type="region of interest" description="Disordered" evidence="1">
    <location>
        <begin position="1"/>
        <end position="117"/>
    </location>
</feature>
<feature type="compositionally biased region" description="Polar residues" evidence="1">
    <location>
        <begin position="1"/>
        <end position="14"/>
    </location>
</feature>
<feature type="compositionally biased region" description="Polar residues" evidence="1">
    <location>
        <begin position="42"/>
        <end position="82"/>
    </location>
</feature>
<dbReference type="RefSeq" id="XP_001797261.1">
    <property type="nucleotide sequence ID" value="XM_001797209.1"/>
</dbReference>
<protein>
    <submittedName>
        <fullName evidence="2">Uncharacterized protein</fullName>
    </submittedName>
</protein>
<dbReference type="Proteomes" id="UP000001055">
    <property type="component" value="Unassembled WGS sequence"/>
</dbReference>